<dbReference type="InterPro" id="IPR008920">
    <property type="entry name" value="TF_FadR/GntR_C"/>
</dbReference>
<dbReference type="InterPro" id="IPR036388">
    <property type="entry name" value="WH-like_DNA-bd_sf"/>
</dbReference>
<dbReference type="Gene3D" id="1.20.120.530">
    <property type="entry name" value="GntR ligand-binding domain-like"/>
    <property type="match status" value="1"/>
</dbReference>
<dbReference type="PANTHER" id="PTHR43537:SF5">
    <property type="entry name" value="UXU OPERON TRANSCRIPTIONAL REGULATOR"/>
    <property type="match status" value="1"/>
</dbReference>
<dbReference type="GO" id="GO:0003677">
    <property type="term" value="F:DNA binding"/>
    <property type="evidence" value="ECO:0007669"/>
    <property type="project" value="UniProtKB-KW"/>
</dbReference>
<dbReference type="Pfam" id="PF00392">
    <property type="entry name" value="GntR"/>
    <property type="match status" value="1"/>
</dbReference>
<dbReference type="GO" id="GO:0003700">
    <property type="term" value="F:DNA-binding transcription factor activity"/>
    <property type="evidence" value="ECO:0007669"/>
    <property type="project" value="InterPro"/>
</dbReference>
<dbReference type="InterPro" id="IPR036390">
    <property type="entry name" value="WH_DNA-bd_sf"/>
</dbReference>
<dbReference type="Proteomes" id="UP001199296">
    <property type="component" value="Unassembled WGS sequence"/>
</dbReference>
<comment type="caution">
    <text evidence="5">The sequence shown here is derived from an EMBL/GenBank/DDBJ whole genome shotgun (WGS) entry which is preliminary data.</text>
</comment>
<evidence type="ECO:0000256" key="3">
    <source>
        <dbReference type="ARBA" id="ARBA00023163"/>
    </source>
</evidence>
<sequence>MEDRKKIKEDLLNLYTKEQLDNENNKLGMQYQNLSDQIYELIKKKIICHKIKPGERIIDQDIAEEFGVSRSLVRQAFNILEKEELLTLVPRNGFYVRKIKRKDVKEIYEIRNILETSATRMAVKRIPDTEIKKVERVFNAAKKDLSKNKVKNCIKADAFLHEMINSNCGNDRLNKMINKYNGHYVFYRIVDLSGIDRAKEAYDMHLKIFKAVKNRDVDLSANLMNEHIEKAKKIILDNFEEYTNQ</sequence>
<name>A0AAW4X203_9FIRM</name>
<organism evidence="5 6">
    <name type="scientific">Halanaerobium polyolivorans</name>
    <dbReference type="NCBI Taxonomy" id="2886943"/>
    <lineage>
        <taxon>Bacteria</taxon>
        <taxon>Bacillati</taxon>
        <taxon>Bacillota</taxon>
        <taxon>Clostridia</taxon>
        <taxon>Halanaerobiales</taxon>
        <taxon>Halanaerobiaceae</taxon>
        <taxon>Halanaerobium</taxon>
    </lineage>
</organism>
<dbReference type="Gene3D" id="1.10.10.10">
    <property type="entry name" value="Winged helix-like DNA-binding domain superfamily/Winged helix DNA-binding domain"/>
    <property type="match status" value="1"/>
</dbReference>
<evidence type="ECO:0000313" key="5">
    <source>
        <dbReference type="EMBL" id="MCC3145832.1"/>
    </source>
</evidence>
<proteinExistence type="predicted"/>
<reference evidence="5 6" key="1">
    <citation type="submission" date="2021-10" db="EMBL/GenBank/DDBJ databases">
        <authorList>
            <person name="Grouzdev D.S."/>
            <person name="Pantiukh K.S."/>
            <person name="Krutkina M.S."/>
        </authorList>
    </citation>
    <scope>NUCLEOTIDE SEQUENCE [LARGE SCALE GENOMIC DNA]</scope>
    <source>
        <strain evidence="5 6">Z-7514</strain>
    </source>
</reference>
<dbReference type="SUPFAM" id="SSF46785">
    <property type="entry name" value="Winged helix' DNA-binding domain"/>
    <property type="match status" value="1"/>
</dbReference>
<evidence type="ECO:0000313" key="6">
    <source>
        <dbReference type="Proteomes" id="UP001199296"/>
    </source>
</evidence>
<accession>A0AAW4X203</accession>
<dbReference type="InterPro" id="IPR000524">
    <property type="entry name" value="Tscrpt_reg_HTH_GntR"/>
</dbReference>
<dbReference type="SMART" id="SM00345">
    <property type="entry name" value="HTH_GNTR"/>
    <property type="match status" value="1"/>
</dbReference>
<keyword evidence="2" id="KW-0238">DNA-binding</keyword>
<dbReference type="InterPro" id="IPR011711">
    <property type="entry name" value="GntR_C"/>
</dbReference>
<keyword evidence="6" id="KW-1185">Reference proteome</keyword>
<dbReference type="SMART" id="SM00895">
    <property type="entry name" value="FCD"/>
    <property type="match status" value="1"/>
</dbReference>
<keyword evidence="1" id="KW-0805">Transcription regulation</keyword>
<dbReference type="PROSITE" id="PS50949">
    <property type="entry name" value="HTH_GNTR"/>
    <property type="match status" value="1"/>
</dbReference>
<dbReference type="RefSeq" id="WP_229346531.1">
    <property type="nucleotide sequence ID" value="NZ_JAJFAT010000018.1"/>
</dbReference>
<dbReference type="AlphaFoldDB" id="A0AAW4X203"/>
<dbReference type="EMBL" id="JAJFAT010000018">
    <property type="protein sequence ID" value="MCC3145832.1"/>
    <property type="molecule type" value="Genomic_DNA"/>
</dbReference>
<dbReference type="SUPFAM" id="SSF48008">
    <property type="entry name" value="GntR ligand-binding domain-like"/>
    <property type="match status" value="1"/>
</dbReference>
<gene>
    <name evidence="5" type="ORF">LJ207_10895</name>
</gene>
<evidence type="ECO:0000256" key="1">
    <source>
        <dbReference type="ARBA" id="ARBA00023015"/>
    </source>
</evidence>
<evidence type="ECO:0000259" key="4">
    <source>
        <dbReference type="PROSITE" id="PS50949"/>
    </source>
</evidence>
<feature type="domain" description="HTH gntR-type" evidence="4">
    <location>
        <begin position="32"/>
        <end position="99"/>
    </location>
</feature>
<protein>
    <submittedName>
        <fullName evidence="5">GntR family transcriptional regulator</fullName>
    </submittedName>
</protein>
<evidence type="ECO:0000256" key="2">
    <source>
        <dbReference type="ARBA" id="ARBA00023125"/>
    </source>
</evidence>
<dbReference type="Pfam" id="PF07729">
    <property type="entry name" value="FCD"/>
    <property type="match status" value="1"/>
</dbReference>
<keyword evidence="3" id="KW-0804">Transcription</keyword>
<dbReference type="PANTHER" id="PTHR43537">
    <property type="entry name" value="TRANSCRIPTIONAL REGULATOR, GNTR FAMILY"/>
    <property type="match status" value="1"/>
</dbReference>